<dbReference type="InterPro" id="IPR052196">
    <property type="entry name" value="Bact_Kbp"/>
</dbReference>
<dbReference type="PANTHER" id="PTHR34700:SF4">
    <property type="entry name" value="PHAGE-LIKE ELEMENT PBSX PROTEIN XKDP"/>
    <property type="match status" value="1"/>
</dbReference>
<evidence type="ECO:0000313" key="5">
    <source>
        <dbReference type="Proteomes" id="UP000634229"/>
    </source>
</evidence>
<dbReference type="PANTHER" id="PTHR34700">
    <property type="entry name" value="POTASSIUM BINDING PROTEIN KBP"/>
    <property type="match status" value="1"/>
</dbReference>
<comment type="caution">
    <text evidence="4">The sequence shown here is derived from an EMBL/GenBank/DDBJ whole genome shotgun (WGS) entry which is preliminary data.</text>
</comment>
<dbReference type="CDD" id="cd00118">
    <property type="entry name" value="LysM"/>
    <property type="match status" value="1"/>
</dbReference>
<dbReference type="InterPro" id="IPR036779">
    <property type="entry name" value="LysM_dom_sf"/>
</dbReference>
<dbReference type="Gene3D" id="3.10.350.10">
    <property type="entry name" value="LysM domain"/>
    <property type="match status" value="1"/>
</dbReference>
<feature type="transmembrane region" description="Helical" evidence="2">
    <location>
        <begin position="70"/>
        <end position="89"/>
    </location>
</feature>
<evidence type="ECO:0000256" key="2">
    <source>
        <dbReference type="SAM" id="Phobius"/>
    </source>
</evidence>
<evidence type="ECO:0000259" key="3">
    <source>
        <dbReference type="PROSITE" id="PS51782"/>
    </source>
</evidence>
<keyword evidence="2" id="KW-1133">Transmembrane helix</keyword>
<feature type="non-terminal residue" evidence="4">
    <location>
        <position position="239"/>
    </location>
</feature>
<dbReference type="RefSeq" id="WP_201883502.1">
    <property type="nucleotide sequence ID" value="NZ_JAERRF010000168.1"/>
</dbReference>
<dbReference type="SUPFAM" id="SSF54106">
    <property type="entry name" value="LysM domain"/>
    <property type="match status" value="1"/>
</dbReference>
<proteinExistence type="predicted"/>
<feature type="region of interest" description="Disordered" evidence="1">
    <location>
        <begin position="110"/>
        <end position="137"/>
    </location>
</feature>
<dbReference type="InterPro" id="IPR018392">
    <property type="entry name" value="LysM"/>
</dbReference>
<dbReference type="Proteomes" id="UP000634229">
    <property type="component" value="Unassembled WGS sequence"/>
</dbReference>
<keyword evidence="2" id="KW-0472">Membrane</keyword>
<dbReference type="PROSITE" id="PS51782">
    <property type="entry name" value="LYSM"/>
    <property type="match status" value="1"/>
</dbReference>
<feature type="non-terminal residue" evidence="4">
    <location>
        <position position="1"/>
    </location>
</feature>
<dbReference type="Pfam" id="PF01476">
    <property type="entry name" value="LysM"/>
    <property type="match status" value="1"/>
</dbReference>
<name>A0ABS1NS62_9ACTN</name>
<gene>
    <name evidence="4" type="ORF">JK363_41510</name>
</gene>
<reference evidence="4 5" key="1">
    <citation type="submission" date="2021-01" db="EMBL/GenBank/DDBJ databases">
        <title>WGS of actinomycetes isolated from Thailand.</title>
        <authorList>
            <person name="Thawai C."/>
        </authorList>
    </citation>
    <scope>NUCLEOTIDE SEQUENCE [LARGE SCALE GENOMIC DNA]</scope>
    <source>
        <strain evidence="4 5">CA1R205</strain>
    </source>
</reference>
<feature type="compositionally biased region" description="Basic and acidic residues" evidence="1">
    <location>
        <begin position="119"/>
        <end position="135"/>
    </location>
</feature>
<feature type="transmembrane region" description="Helical" evidence="2">
    <location>
        <begin position="20"/>
        <end position="44"/>
    </location>
</feature>
<dbReference type="SMART" id="SM00257">
    <property type="entry name" value="LysM"/>
    <property type="match status" value="1"/>
</dbReference>
<feature type="domain" description="LysM" evidence="3">
    <location>
        <begin position="136"/>
        <end position="192"/>
    </location>
</feature>
<keyword evidence="2" id="KW-0812">Transmembrane</keyword>
<organism evidence="4 5">
    <name type="scientific">Streptomyces coffeae</name>
    <dbReference type="NCBI Taxonomy" id="621382"/>
    <lineage>
        <taxon>Bacteria</taxon>
        <taxon>Bacillati</taxon>
        <taxon>Actinomycetota</taxon>
        <taxon>Actinomycetes</taxon>
        <taxon>Kitasatosporales</taxon>
        <taxon>Streptomycetaceae</taxon>
        <taxon>Streptomyces</taxon>
    </lineage>
</organism>
<keyword evidence="5" id="KW-1185">Reference proteome</keyword>
<protein>
    <submittedName>
        <fullName evidence="4">LysM peptidoglycan-binding domain-containing protein</fullName>
    </submittedName>
</protein>
<feature type="compositionally biased region" description="Pro residues" evidence="1">
    <location>
        <begin position="201"/>
        <end position="213"/>
    </location>
</feature>
<feature type="region of interest" description="Disordered" evidence="1">
    <location>
        <begin position="171"/>
        <end position="239"/>
    </location>
</feature>
<evidence type="ECO:0000313" key="4">
    <source>
        <dbReference type="EMBL" id="MBL1102935.1"/>
    </source>
</evidence>
<dbReference type="EMBL" id="JAERRF010000168">
    <property type="protein sequence ID" value="MBL1102935.1"/>
    <property type="molecule type" value="Genomic_DNA"/>
</dbReference>
<evidence type="ECO:0000256" key="1">
    <source>
        <dbReference type="SAM" id="MobiDB-lite"/>
    </source>
</evidence>
<accession>A0ABS1NS62</accession>
<sequence>WRDLGERLMQPITDSVIVDLLAMVGWVCWAAFACSILKEVAWYAGHVPQLLRDRTAHTAHLETLSAQRTLAALCIGTLVLALVSLWRPYPAHAHPHATSGDLRVPVASTAPVHPAASSETERPSMREARTAESRSVEYTVAEGDTLWAIAEVHLGDALKWPRIYALNKKRIQSDGGRLSDPDRLTPGWQLAIPVTPSVSPSRPPTPPTPPTAPAKPSSPSTSAEDAPAPATRGLSPQRE</sequence>